<evidence type="ECO:0008006" key="5">
    <source>
        <dbReference type="Google" id="ProtNLM"/>
    </source>
</evidence>
<comment type="caution">
    <text evidence="3">The sequence shown here is derived from an EMBL/GenBank/DDBJ whole genome shotgun (WGS) entry which is preliminary data.</text>
</comment>
<feature type="signal peptide" evidence="2">
    <location>
        <begin position="1"/>
        <end position="19"/>
    </location>
</feature>
<reference evidence="3" key="1">
    <citation type="submission" date="2020-11" db="EMBL/GenBank/DDBJ databases">
        <title>Sequencing the genomes of 1000 actinobacteria strains.</title>
        <authorList>
            <person name="Klenk H.-P."/>
        </authorList>
    </citation>
    <scope>NUCLEOTIDE SEQUENCE</scope>
    <source>
        <strain evidence="3">DSM 45356</strain>
    </source>
</reference>
<feature type="region of interest" description="Disordered" evidence="1">
    <location>
        <begin position="24"/>
        <end position="54"/>
    </location>
</feature>
<evidence type="ECO:0000313" key="4">
    <source>
        <dbReference type="Proteomes" id="UP000622552"/>
    </source>
</evidence>
<dbReference type="Proteomes" id="UP000622552">
    <property type="component" value="Unassembled WGS sequence"/>
</dbReference>
<dbReference type="RefSeq" id="WP_197002513.1">
    <property type="nucleotide sequence ID" value="NZ_BONS01000003.1"/>
</dbReference>
<proteinExistence type="predicted"/>
<dbReference type="PROSITE" id="PS51257">
    <property type="entry name" value="PROKAR_LIPOPROTEIN"/>
    <property type="match status" value="1"/>
</dbReference>
<organism evidence="3 4">
    <name type="scientific">Longispora fulva</name>
    <dbReference type="NCBI Taxonomy" id="619741"/>
    <lineage>
        <taxon>Bacteria</taxon>
        <taxon>Bacillati</taxon>
        <taxon>Actinomycetota</taxon>
        <taxon>Actinomycetes</taxon>
        <taxon>Micromonosporales</taxon>
        <taxon>Micromonosporaceae</taxon>
        <taxon>Longispora</taxon>
    </lineage>
</organism>
<feature type="chain" id="PRO_5039072008" description="Lipoprotein" evidence="2">
    <location>
        <begin position="20"/>
        <end position="151"/>
    </location>
</feature>
<evidence type="ECO:0000256" key="2">
    <source>
        <dbReference type="SAM" id="SignalP"/>
    </source>
</evidence>
<evidence type="ECO:0000256" key="1">
    <source>
        <dbReference type="SAM" id="MobiDB-lite"/>
    </source>
</evidence>
<dbReference type="AlphaFoldDB" id="A0A8J7GLU4"/>
<sequence length="151" mass="15399">MHRIVRTAGIAVLVPLALAGCGSSTKDTATPPPATTAAAPSPTPKSTVKATPAAPGVKACPVDAVKLLADLKTYDAVYIGAGAPEKLEKVACQDNFAIASAVGPMQSNRVVFGYDATKKVWQALTFGAGTICTEQYVPAETAKKLNCQPAG</sequence>
<name>A0A8J7GLU4_9ACTN</name>
<dbReference type="EMBL" id="JADOUF010000001">
    <property type="protein sequence ID" value="MBG6135404.1"/>
    <property type="molecule type" value="Genomic_DNA"/>
</dbReference>
<feature type="compositionally biased region" description="Low complexity" evidence="1">
    <location>
        <begin position="24"/>
        <end position="47"/>
    </location>
</feature>
<keyword evidence="2" id="KW-0732">Signal</keyword>
<gene>
    <name evidence="3" type="ORF">IW245_001598</name>
</gene>
<keyword evidence="4" id="KW-1185">Reference proteome</keyword>
<protein>
    <recommendedName>
        <fullName evidence="5">Lipoprotein</fullName>
    </recommendedName>
</protein>
<accession>A0A8J7GLU4</accession>
<evidence type="ECO:0000313" key="3">
    <source>
        <dbReference type="EMBL" id="MBG6135404.1"/>
    </source>
</evidence>